<dbReference type="SUPFAM" id="SSF56672">
    <property type="entry name" value="DNA/RNA polymerases"/>
    <property type="match status" value="1"/>
</dbReference>
<feature type="domain" description="RdRp catalytic" evidence="5">
    <location>
        <begin position="2202"/>
        <end position="2317"/>
    </location>
</feature>
<feature type="compositionally biased region" description="Basic and acidic residues" evidence="3">
    <location>
        <begin position="703"/>
        <end position="714"/>
    </location>
</feature>
<dbReference type="eggNOG" id="ENOG502RANP">
    <property type="taxonomic scope" value="Eukaryota"/>
</dbReference>
<keyword evidence="2" id="KW-0496">Mitochondrion</keyword>
<dbReference type="PROSITE" id="PS51743">
    <property type="entry name" value="ALPHAVIRUS_MT"/>
    <property type="match status" value="1"/>
</dbReference>
<feature type="transmembrane region" description="Helical" evidence="4">
    <location>
        <begin position="1310"/>
        <end position="1330"/>
    </location>
</feature>
<dbReference type="Gene3D" id="3.40.50.300">
    <property type="entry name" value="P-loop containing nucleotide triphosphate hydrolases"/>
    <property type="match status" value="2"/>
</dbReference>
<dbReference type="InterPro" id="IPR002588">
    <property type="entry name" value="Alphavirus-like_MT_dom"/>
</dbReference>
<accession>M7SBW0</accession>
<dbReference type="Pfam" id="PF00978">
    <property type="entry name" value="RdRP_2"/>
    <property type="match status" value="1"/>
</dbReference>
<evidence type="ECO:0000256" key="2">
    <source>
        <dbReference type="ARBA" id="ARBA00023128"/>
    </source>
</evidence>
<dbReference type="EMBL" id="KB707571">
    <property type="protein sequence ID" value="EMR61648.1"/>
    <property type="molecule type" value="Genomic_DNA"/>
</dbReference>
<keyword evidence="8" id="KW-1185">Reference proteome</keyword>
<feature type="compositionally biased region" description="Basic and acidic residues" evidence="3">
    <location>
        <begin position="1174"/>
        <end position="1192"/>
    </location>
</feature>
<dbReference type="Proteomes" id="UP000012174">
    <property type="component" value="Unassembled WGS sequence"/>
</dbReference>
<organism evidence="7 8">
    <name type="scientific">Eutypa lata (strain UCR-EL1)</name>
    <name type="common">Grapevine dieback disease fungus</name>
    <name type="synonym">Eutypa armeniacae</name>
    <dbReference type="NCBI Taxonomy" id="1287681"/>
    <lineage>
        <taxon>Eukaryota</taxon>
        <taxon>Fungi</taxon>
        <taxon>Dikarya</taxon>
        <taxon>Ascomycota</taxon>
        <taxon>Pezizomycotina</taxon>
        <taxon>Sordariomycetes</taxon>
        <taxon>Xylariomycetidae</taxon>
        <taxon>Xylariales</taxon>
        <taxon>Diatrypaceae</taxon>
        <taxon>Eutypa</taxon>
    </lineage>
</organism>
<feature type="compositionally biased region" description="Basic and acidic residues" evidence="3">
    <location>
        <begin position="1501"/>
        <end position="1512"/>
    </location>
</feature>
<feature type="transmembrane region" description="Helical" evidence="4">
    <location>
        <begin position="1336"/>
        <end position="1354"/>
    </location>
</feature>
<dbReference type="OrthoDB" id="5412187at2759"/>
<feature type="region of interest" description="Disordered" evidence="3">
    <location>
        <begin position="1468"/>
        <end position="1526"/>
    </location>
</feature>
<keyword evidence="4" id="KW-1133">Transmembrane helix</keyword>
<comment type="subcellular location">
    <subcellularLocation>
        <location evidence="1">Mitochondrion</location>
    </subcellularLocation>
</comment>
<dbReference type="GO" id="GO:0003968">
    <property type="term" value="F:RNA-directed RNA polymerase activity"/>
    <property type="evidence" value="ECO:0007669"/>
    <property type="project" value="InterPro"/>
</dbReference>
<dbReference type="HOGENOM" id="CLU_228912_0_0_1"/>
<dbReference type="Pfam" id="PF01660">
    <property type="entry name" value="Vmethyltransf"/>
    <property type="match status" value="1"/>
</dbReference>
<evidence type="ECO:0000259" key="5">
    <source>
        <dbReference type="PROSITE" id="PS50507"/>
    </source>
</evidence>
<evidence type="ECO:0000256" key="4">
    <source>
        <dbReference type="SAM" id="Phobius"/>
    </source>
</evidence>
<evidence type="ECO:0000256" key="1">
    <source>
        <dbReference type="ARBA" id="ARBA00004173"/>
    </source>
</evidence>
<feature type="compositionally biased region" description="Basic and acidic residues" evidence="3">
    <location>
        <begin position="1265"/>
        <end position="1283"/>
    </location>
</feature>
<name>M7SBW0_EUTLA</name>
<dbReference type="InterPro" id="IPR027351">
    <property type="entry name" value="(+)RNA_virus_helicase_core_dom"/>
</dbReference>
<sequence length="2449" mass="274691">MENPNNNPIKESALERGLLSSTTDPNGIIQQIATRPYSEEYKRDTAYNASRKQVRIRVYLSAEDRNYLSNTVYPFLDLEFSATSGSGHGLANARRVIEQELAVARCSRHQKVVDVGGNFYHYIIMGRENFHCCCPLLSHRDSARLSTRVYNLDTWIKEQLNEEPSPGEAGNKRAVKKQRAQAVIDSPGQFYCRKMAQHCFVRADVLLFLDSLYDIPVDDIAHIMFSHKAKKGYGYFIFQPEMMTDDRGYIRGLNCEWEKKTVRNPLMVSGVEVGETESVIIEYRFREDSSWTYQHDYDNLMLLASKQMVKYKDYHYLIERSYDNGIVRLEITLIEAVSVPSTLSFSYWKEGYKNRVGVRVFDLAGLSRTSTTKNIRSMIAWIDSALVQQLVSYCLRLSEEKFTPKTVYDYAVGVNARFTVNGVDVTVKVCTDTMLAYRISFSLWWIAFCLKFDQNYIQSVLVRRETQRRNLRVAGLTQLMLMRFTEAVAGAKWFSTLTSEPRVFSRFADSLVQHLSQSIEAGYELPNPEIVDIDPLITFEEVCGEFESGFRVSTITTDEFNNWSNSYEKLAEPMGVVKTLDLLADRIRSTPPGKDREVLEDCTKMLLRRLAVLDPARHGRITASWSAREDVQRILDSVLPLSGGPLGSHRELSSAASSSGEDDAEPKARRKEKKKTPAKKPSWSERINRAESAPTPKPKVKLPGKDDGSYKKLDGAALMAKGAPSDKRQELAGKPDEAATSKAEKTSGKALYELPAEPYGPDEETYSPDNKPTESTTEVIARATEIAARARETLARIEGNIAKGDKLPMVLYNTTSQGREQLENFHELCGGVFHLGSDDYCGVNQCAVGALLGALDIVGYKVVNPKALPVVVECPDGSDEVVDPAKVLDEKALRSILHQRLTDDEVRNGLIQASNNKRMEEFEHSDIQIYAASLGFQLAVVVISKDNLLFMGPSECSAFGLPENAPTLYIAHINQNHWQSIVPGESDNRKNYRFRPAAPKGGAANYYDTDDDDSSDNEDDRGNGGIDLEAFLGESGQTMKDLKEANLEDVDLEGDEKFGATSDSESIHSDSSDETVWYPAEDYREKYAEAMSAEMFDFGDAKPRVRMPLNGNRASGEARSDNRTSIPSKSDKADNGEPNSDKPKAAEAKTERTAKREVTDNAGTPSVAELTRAAAERASARRKAKEEKEKDQQGTADVNSAEAPAKKGEDTKKKKAVFQLPKWIREISRRGEATIGDVDTEIEAPNAANDDRPDTEDGTGVSAGAEREAEPAGTEEKDGEEAGRACSGEAYKALKRLLPRSKKNIRVRKLIFTICGATVCVTPTVAWSIWGTGIIKFGWSALCWALAALAKVALVTWQPVVLVGLPIAIGAGSAYMAIDQNGDFSLRAFASNVRKSVRCLCRKIVPKSQCVEDKDAKPLKTTVGTPKKLLALKERLRYSQRDHAGVDGPYAEGWKTVDQRLSEIVEQIQDRGSSGTQQGGTSLEGLKKQASNNSQPLFMGKSEEAKTEDRSKNASAPAAADADNNKQLSRVDRERILFERTKALVAYLDYVKQDVKHFTNFCADVYRDMKTRGDARHRYIDYRYQTTGSQVLEQKSGGYFYLDPSRKSRKEALSGLNTVWVPDEDWVKGNGKLVDATYDEQKHAIKTYSSSYTHILYMDAMNEYLSYRLLQAHEQRNITEVDPTRTFSLVAGVPGCGKSSEICKIASPQDLIAVVSTGGRDDLQVKFSKAGKQPTQVRTVGSRIMGKRETGKTLFIDEGLMCHPGELVYLAELVGARTVKVFGDDQQLGFKPRVPEYNMEIYNLSWVVEYRPNSHTMPVDTVVVIGRLKVGGQGAELDGKGYYPNGCFTSNRTVKSIYMRTIQGGIGEVPKVNGAKYLTWTQEDKKKLTAAGFKDVNTINEFEGGRAKHVILVRLAKKMDIRLRTDSQQLVVGISRHTERFDYVTVEQTAADADLIKTSIERLRLVDDLVAAYGAHASPQTDTVNLRTTVDGYFKQTLSKFFQPLKPRRTLKPKLRTACSPAKQPTAKGAFFSLMKRNFGQQLFASPMGYREFAKEALENMMDTFGVPDWRERAKQFDFVRPSREHLAEWMKAQTPQTLDALGKMDHAFALEELADAVDDYEFIMKKTPKTPTDTKPQKVLATVQTIMFHNKRVNSYYGSLVRELDRRFRSLIRPEVLYNKGKNMDEIEAFLNRYYQASFGALAIENDFSDFDRSQERVATALDLALLSMLGMHPEDLDEWARGHYKHSNISFSLGLVVYLRWQRKSGDVTTSFCNTVLNMTAMAWCLGLKHEEVLVGMFLGDDSFLQLIPSPGLKERVKQCSEKIGTLFNGTAKTSYFDTGYFCGLYILQVGDEIKLAADPYRRAVKLGRWDMKDHDMVKENWISFQDSVRNYEDRRVQEALVGAVHERHPWAHGPNVDALVCSLYTLKKSFKEFRNFWDRNVSVTFY</sequence>
<evidence type="ECO:0000313" key="8">
    <source>
        <dbReference type="Proteomes" id="UP000012174"/>
    </source>
</evidence>
<feature type="compositionally biased region" description="Low complexity" evidence="3">
    <location>
        <begin position="1472"/>
        <end position="1481"/>
    </location>
</feature>
<keyword evidence="4" id="KW-0812">Transmembrane</keyword>
<feature type="region of interest" description="Disordered" evidence="3">
    <location>
        <begin position="642"/>
        <end position="775"/>
    </location>
</feature>
<dbReference type="GO" id="GO:0008174">
    <property type="term" value="F:mRNA methyltransferase activity"/>
    <property type="evidence" value="ECO:0007669"/>
    <property type="project" value="InterPro"/>
</dbReference>
<feature type="compositionally biased region" description="Basic and acidic residues" evidence="3">
    <location>
        <begin position="724"/>
        <end position="747"/>
    </location>
</feature>
<evidence type="ECO:0000256" key="3">
    <source>
        <dbReference type="SAM" id="MobiDB-lite"/>
    </source>
</evidence>
<feature type="domain" description="Alphavirus-like MT" evidence="6">
    <location>
        <begin position="79"/>
        <end position="308"/>
    </location>
</feature>
<feature type="compositionally biased region" description="Basic residues" evidence="3">
    <location>
        <begin position="668"/>
        <end position="678"/>
    </location>
</feature>
<dbReference type="GO" id="GO:0003723">
    <property type="term" value="F:RNA binding"/>
    <property type="evidence" value="ECO:0007669"/>
    <property type="project" value="InterPro"/>
</dbReference>
<feature type="region of interest" description="Disordered" evidence="3">
    <location>
        <begin position="1102"/>
        <end position="1215"/>
    </location>
</feature>
<reference evidence="8" key="1">
    <citation type="journal article" date="2013" name="Genome Announc.">
        <title>Draft genome sequence of the grapevine dieback fungus Eutypa lata UCR-EL1.</title>
        <authorList>
            <person name="Blanco-Ulate B."/>
            <person name="Rolshausen P.E."/>
            <person name="Cantu D."/>
        </authorList>
    </citation>
    <scope>NUCLEOTIDE SEQUENCE [LARGE SCALE GENOMIC DNA]</scope>
    <source>
        <strain evidence="8">UCR-EL1</strain>
    </source>
</reference>
<dbReference type="Pfam" id="PF01443">
    <property type="entry name" value="Viral_helicase1"/>
    <property type="match status" value="1"/>
</dbReference>
<evidence type="ECO:0000259" key="6">
    <source>
        <dbReference type="PROSITE" id="PS51743"/>
    </source>
</evidence>
<dbReference type="InterPro" id="IPR001788">
    <property type="entry name" value="RNA-dep_RNA_pol_alsuvir"/>
</dbReference>
<dbReference type="GO" id="GO:0005524">
    <property type="term" value="F:ATP binding"/>
    <property type="evidence" value="ECO:0007669"/>
    <property type="project" value="InterPro"/>
</dbReference>
<dbReference type="GO" id="GO:0039694">
    <property type="term" value="P:viral RNA genome replication"/>
    <property type="evidence" value="ECO:0007669"/>
    <property type="project" value="InterPro"/>
</dbReference>
<dbReference type="GO" id="GO:0006396">
    <property type="term" value="P:RNA processing"/>
    <property type="evidence" value="ECO:0007669"/>
    <property type="project" value="InterPro"/>
</dbReference>
<dbReference type="KEGG" id="ela:UCREL1_11422"/>
<dbReference type="InterPro" id="IPR007094">
    <property type="entry name" value="RNA-dir_pol_PSvirus"/>
</dbReference>
<dbReference type="GO" id="GO:0016556">
    <property type="term" value="P:mRNA modification"/>
    <property type="evidence" value="ECO:0007669"/>
    <property type="project" value="InterPro"/>
</dbReference>
<feature type="compositionally biased region" description="Acidic residues" evidence="3">
    <location>
        <begin position="1008"/>
        <end position="1019"/>
    </location>
</feature>
<protein>
    <submittedName>
        <fullName evidence="7">Putative replicase readthrough protein</fullName>
    </submittedName>
</protein>
<proteinExistence type="predicted"/>
<feature type="region of interest" description="Disordered" evidence="3">
    <location>
        <begin position="1235"/>
        <end position="1283"/>
    </location>
</feature>
<feature type="compositionally biased region" description="Low complexity" evidence="3">
    <location>
        <begin position="1513"/>
        <end position="1526"/>
    </location>
</feature>
<feature type="compositionally biased region" description="Basic and acidic residues" evidence="3">
    <location>
        <begin position="1129"/>
        <end position="1159"/>
    </location>
</feature>
<gene>
    <name evidence="7" type="ORF">UCREL1_11422</name>
</gene>
<dbReference type="GO" id="GO:0006351">
    <property type="term" value="P:DNA-templated transcription"/>
    <property type="evidence" value="ECO:0007669"/>
    <property type="project" value="InterPro"/>
</dbReference>
<dbReference type="GO" id="GO:0005739">
    <property type="term" value="C:mitochondrion"/>
    <property type="evidence" value="ECO:0007669"/>
    <property type="project" value="UniProtKB-SubCell"/>
</dbReference>
<dbReference type="InterPro" id="IPR043502">
    <property type="entry name" value="DNA/RNA_pol_sf"/>
</dbReference>
<dbReference type="PROSITE" id="PS50507">
    <property type="entry name" value="RDRP_SSRNA_POS"/>
    <property type="match status" value="1"/>
</dbReference>
<dbReference type="InterPro" id="IPR027417">
    <property type="entry name" value="P-loop_NTPase"/>
</dbReference>
<evidence type="ECO:0000313" key="7">
    <source>
        <dbReference type="EMBL" id="EMR61648.1"/>
    </source>
</evidence>
<feature type="region of interest" description="Disordered" evidence="3">
    <location>
        <begin position="982"/>
        <end position="1028"/>
    </location>
</feature>
<keyword evidence="4" id="KW-0472">Membrane</keyword>